<dbReference type="Proteomes" id="UP000055024">
    <property type="component" value="Unassembled WGS sequence"/>
</dbReference>
<keyword evidence="2" id="KW-1185">Reference proteome</keyword>
<evidence type="ECO:0000313" key="2">
    <source>
        <dbReference type="Proteomes" id="UP000055024"/>
    </source>
</evidence>
<sequence length="56" mass="6553">MNRSGKYSRKFDIRGSAGTHIPQMLTADCNWIEEFFEVPIAFHILLLLRLPEIYVN</sequence>
<protein>
    <submittedName>
        <fullName evidence="1">Uncharacterized protein</fullName>
    </submittedName>
</protein>
<evidence type="ECO:0000313" key="1">
    <source>
        <dbReference type="EMBL" id="KRY98640.1"/>
    </source>
</evidence>
<reference evidence="1 2" key="1">
    <citation type="submission" date="2015-01" db="EMBL/GenBank/DDBJ databases">
        <title>Evolution of Trichinella species and genotypes.</title>
        <authorList>
            <person name="Korhonen P.K."/>
            <person name="Edoardo P."/>
            <person name="Giuseppe L.R."/>
            <person name="Gasser R.B."/>
        </authorList>
    </citation>
    <scope>NUCLEOTIDE SEQUENCE [LARGE SCALE GENOMIC DNA]</scope>
    <source>
        <strain evidence="1">ISS1029</strain>
    </source>
</reference>
<gene>
    <name evidence="1" type="ORF">T11_8041</name>
</gene>
<accession>A0A0V1GKG7</accession>
<comment type="caution">
    <text evidence="1">The sequence shown here is derived from an EMBL/GenBank/DDBJ whole genome shotgun (WGS) entry which is preliminary data.</text>
</comment>
<organism evidence="1 2">
    <name type="scientific">Trichinella zimbabwensis</name>
    <dbReference type="NCBI Taxonomy" id="268475"/>
    <lineage>
        <taxon>Eukaryota</taxon>
        <taxon>Metazoa</taxon>
        <taxon>Ecdysozoa</taxon>
        <taxon>Nematoda</taxon>
        <taxon>Enoplea</taxon>
        <taxon>Dorylaimia</taxon>
        <taxon>Trichinellida</taxon>
        <taxon>Trichinellidae</taxon>
        <taxon>Trichinella</taxon>
    </lineage>
</organism>
<name>A0A0V1GKG7_9BILA</name>
<proteinExistence type="predicted"/>
<dbReference type="AlphaFoldDB" id="A0A0V1GKG7"/>
<dbReference type="EMBL" id="JYDP01001257">
    <property type="protein sequence ID" value="KRY98640.1"/>
    <property type="molecule type" value="Genomic_DNA"/>
</dbReference>